<dbReference type="Pfam" id="PF08281">
    <property type="entry name" value="Sigma70_r4_2"/>
    <property type="match status" value="1"/>
</dbReference>
<dbReference type="InterPro" id="IPR013325">
    <property type="entry name" value="RNA_pol_sigma_r2"/>
</dbReference>
<dbReference type="PANTHER" id="PTHR30173:SF36">
    <property type="entry name" value="ECF RNA POLYMERASE SIGMA FACTOR SIGJ"/>
    <property type="match status" value="1"/>
</dbReference>
<dbReference type="Gene3D" id="1.10.1740.10">
    <property type="match status" value="1"/>
</dbReference>
<dbReference type="InterPro" id="IPR007627">
    <property type="entry name" value="RNA_pol_sigma70_r2"/>
</dbReference>
<evidence type="ECO:0000259" key="6">
    <source>
        <dbReference type="Pfam" id="PF04542"/>
    </source>
</evidence>
<dbReference type="NCBIfam" id="NF007214">
    <property type="entry name" value="PRK09636.1"/>
    <property type="match status" value="1"/>
</dbReference>
<dbReference type="RefSeq" id="WP_318100561.1">
    <property type="nucleotide sequence ID" value="NZ_CP137573.1"/>
</dbReference>
<organism evidence="9 10">
    <name type="scientific">Streptomyces solicathayae</name>
    <dbReference type="NCBI Taxonomy" id="3081768"/>
    <lineage>
        <taxon>Bacteria</taxon>
        <taxon>Bacillati</taxon>
        <taxon>Actinomycetota</taxon>
        <taxon>Actinomycetes</taxon>
        <taxon>Kitasatosporales</taxon>
        <taxon>Streptomycetaceae</taxon>
        <taxon>Streptomyces</taxon>
    </lineage>
</organism>
<evidence type="ECO:0000256" key="2">
    <source>
        <dbReference type="ARBA" id="ARBA00011344"/>
    </source>
</evidence>
<dbReference type="NCBIfam" id="TIGR02957">
    <property type="entry name" value="SigX4"/>
    <property type="match status" value="1"/>
</dbReference>
<evidence type="ECO:0000259" key="7">
    <source>
        <dbReference type="Pfam" id="PF08281"/>
    </source>
</evidence>
<dbReference type="Pfam" id="PF04542">
    <property type="entry name" value="Sigma70_r2"/>
    <property type="match status" value="1"/>
</dbReference>
<dbReference type="PANTHER" id="PTHR30173">
    <property type="entry name" value="SIGMA 19 FACTOR"/>
    <property type="match status" value="1"/>
</dbReference>
<evidence type="ECO:0000313" key="10">
    <source>
        <dbReference type="Proteomes" id="UP001301731"/>
    </source>
</evidence>
<dbReference type="InterPro" id="IPR013249">
    <property type="entry name" value="RNA_pol_sigma70_r4_t2"/>
</dbReference>
<dbReference type="InterPro" id="IPR014284">
    <property type="entry name" value="RNA_pol_sigma-70_dom"/>
</dbReference>
<dbReference type="SUPFAM" id="SSF88659">
    <property type="entry name" value="Sigma3 and sigma4 domains of RNA polymerase sigma factors"/>
    <property type="match status" value="1"/>
</dbReference>
<dbReference type="CDD" id="cd06171">
    <property type="entry name" value="Sigma70_r4"/>
    <property type="match status" value="1"/>
</dbReference>
<evidence type="ECO:0000256" key="3">
    <source>
        <dbReference type="ARBA" id="ARBA00023015"/>
    </source>
</evidence>
<dbReference type="Pfam" id="PF12680">
    <property type="entry name" value="SnoaL_2"/>
    <property type="match status" value="1"/>
</dbReference>
<dbReference type="InterPro" id="IPR037401">
    <property type="entry name" value="SnoaL-like"/>
</dbReference>
<dbReference type="Gene3D" id="1.10.10.10">
    <property type="entry name" value="Winged helix-like DNA-binding domain superfamily/Winged helix DNA-binding domain"/>
    <property type="match status" value="1"/>
</dbReference>
<evidence type="ECO:0000256" key="1">
    <source>
        <dbReference type="ARBA" id="ARBA00010641"/>
    </source>
</evidence>
<reference evidence="9 10" key="1">
    <citation type="submission" date="2023-10" db="EMBL/GenBank/DDBJ databases">
        <title>The genome sequence of Streptomyces sp. HUAS YS2.</title>
        <authorList>
            <person name="Mo P."/>
        </authorList>
    </citation>
    <scope>NUCLEOTIDE SEQUENCE [LARGE SCALE GENOMIC DNA]</scope>
    <source>
        <strain evidence="9 10">HUAS YS2</strain>
    </source>
</reference>
<dbReference type="InterPro" id="IPR036388">
    <property type="entry name" value="WH-like_DNA-bd_sf"/>
</dbReference>
<evidence type="ECO:0000256" key="4">
    <source>
        <dbReference type="ARBA" id="ARBA00023082"/>
    </source>
</evidence>
<feature type="domain" description="RNA polymerase sigma-70 region 2" evidence="6">
    <location>
        <begin position="14"/>
        <end position="77"/>
    </location>
</feature>
<protein>
    <submittedName>
        <fullName evidence="9">RNA polymerase sigma-70 factor</fullName>
    </submittedName>
</protein>
<comment type="similarity">
    <text evidence="1">Belongs to the sigma-70 factor family. ECF subfamily.</text>
</comment>
<gene>
    <name evidence="9" type="ORF">R2D22_01935</name>
</gene>
<feature type="domain" description="RNA polymerase sigma factor 70 region 4 type 2" evidence="7">
    <location>
        <begin position="112"/>
        <end position="161"/>
    </location>
</feature>
<keyword evidence="4" id="KW-0731">Sigma factor</keyword>
<keyword evidence="3" id="KW-0805">Transcription regulation</keyword>
<dbReference type="Gene3D" id="3.10.450.50">
    <property type="match status" value="1"/>
</dbReference>
<comment type="subunit">
    <text evidence="2">Interacts transiently with the RNA polymerase catalytic core formed by RpoA, RpoB, RpoC and RpoZ (2 alpha, 1 beta, 1 beta' and 1 omega subunit) to form the RNA polymerase holoenzyme that can initiate transcription.</text>
</comment>
<proteinExistence type="inferred from homology"/>
<accession>A0ABZ0LLA4</accession>
<sequence length="297" mass="32650">MIDSPAVADPLVPFTEHRRLLFATAYRMLGSVADAEDVLQDAWLQWDGADRSAVRNPRAYLVRTVTNLSLNRLTSARATREAYVGPWLPEPLLTTPDIAEETELAETVSTAMLVVLESLSPLERAVFLLREVFGYSHAEIATALERSEATVRQTAHRAREHVQARRPRYDADTARRREATDRFLAACSGGDLNAMMELLAPDVTVWSDGGGKVTAARRPLHGVDAVARWIVGIFAKPESQGITLRPAHINGEEGVLAFMGDVPIGALTFDVVDGLFVNLRFQVNPDKLTGLDPERAL</sequence>
<feature type="domain" description="SnoaL-like" evidence="8">
    <location>
        <begin position="181"/>
        <end position="259"/>
    </location>
</feature>
<evidence type="ECO:0000259" key="8">
    <source>
        <dbReference type="Pfam" id="PF12680"/>
    </source>
</evidence>
<keyword evidence="5" id="KW-0804">Transcription</keyword>
<evidence type="ECO:0000256" key="5">
    <source>
        <dbReference type="ARBA" id="ARBA00023163"/>
    </source>
</evidence>
<dbReference type="NCBIfam" id="TIGR02937">
    <property type="entry name" value="sigma70-ECF"/>
    <property type="match status" value="1"/>
</dbReference>
<dbReference type="SUPFAM" id="SSF54427">
    <property type="entry name" value="NTF2-like"/>
    <property type="match status" value="1"/>
</dbReference>
<dbReference type="InterPro" id="IPR052704">
    <property type="entry name" value="ECF_Sigma-70_Domain"/>
</dbReference>
<evidence type="ECO:0000313" key="9">
    <source>
        <dbReference type="EMBL" id="WOX20214.1"/>
    </source>
</evidence>
<dbReference type="InterPro" id="IPR032710">
    <property type="entry name" value="NTF2-like_dom_sf"/>
</dbReference>
<dbReference type="InterPro" id="IPR014303">
    <property type="entry name" value="RNA_pol_sigma-70_ECF"/>
</dbReference>
<name>A0ABZ0LLA4_9ACTN</name>
<dbReference type="InterPro" id="IPR013324">
    <property type="entry name" value="RNA_pol_sigma_r3/r4-like"/>
</dbReference>
<keyword evidence="10" id="KW-1185">Reference proteome</keyword>
<dbReference type="Proteomes" id="UP001301731">
    <property type="component" value="Chromosome"/>
</dbReference>
<dbReference type="EMBL" id="CP137573">
    <property type="protein sequence ID" value="WOX20214.1"/>
    <property type="molecule type" value="Genomic_DNA"/>
</dbReference>
<dbReference type="SUPFAM" id="SSF88946">
    <property type="entry name" value="Sigma2 domain of RNA polymerase sigma factors"/>
    <property type="match status" value="1"/>
</dbReference>